<dbReference type="Pfam" id="PF13618">
    <property type="entry name" value="Gluconate_2-dh3"/>
    <property type="match status" value="1"/>
</dbReference>
<keyword evidence="4" id="KW-1185">Reference proteome</keyword>
<evidence type="ECO:0000256" key="1">
    <source>
        <dbReference type="SAM" id="MobiDB-lite"/>
    </source>
</evidence>
<feature type="signal peptide" evidence="2">
    <location>
        <begin position="1"/>
        <end position="22"/>
    </location>
</feature>
<dbReference type="Proteomes" id="UP000197153">
    <property type="component" value="Chromosome 4"/>
</dbReference>
<gene>
    <name evidence="3" type="ORF">Y958_29555</name>
</gene>
<dbReference type="EMBL" id="CP022113">
    <property type="protein sequence ID" value="ASG25115.1"/>
    <property type="molecule type" value="Genomic_DNA"/>
</dbReference>
<dbReference type="InterPro" id="IPR027056">
    <property type="entry name" value="Gluconate_2DH_su3"/>
</dbReference>
<reference evidence="3 4" key="1">
    <citation type="submission" date="2017-06" db="EMBL/GenBank/DDBJ databases">
        <title>Complete genome sequence of Nitrospirillum amazonense strain CBAmC, an endophytic nitrogen-fixing and plant growth-promoting bacterium, isolated from sugarcane.</title>
        <authorList>
            <person name="Schwab S."/>
            <person name="dos Santos Teixeira K.R."/>
            <person name="Simoes Araujo J.L."/>
            <person name="Soares Vidal M."/>
            <person name="Borges de Freitas H.R."/>
            <person name="Rivello Crivelaro A.L."/>
            <person name="Bueno de Camargo Nunes A."/>
            <person name="dos Santos C.M."/>
            <person name="Palmeira da Silva Rosa D."/>
            <person name="da Silva Padilha D."/>
            <person name="da Silva E."/>
            <person name="Araujo Terra L."/>
            <person name="Soares Mendes V."/>
            <person name="Farinelli L."/>
            <person name="Magalhaes Cruz L."/>
            <person name="Baldani J.I."/>
        </authorList>
    </citation>
    <scope>NUCLEOTIDE SEQUENCE [LARGE SCALE GENOMIC DNA]</scope>
    <source>
        <strain evidence="3 4">CBAmC</strain>
    </source>
</reference>
<dbReference type="AlphaFoldDB" id="A0A248K2C2"/>
<dbReference type="KEGG" id="nao:Y958_29555"/>
<dbReference type="RefSeq" id="WP_088875498.1">
    <property type="nucleotide sequence ID" value="NZ_CP022113.1"/>
</dbReference>
<organism evidence="3 4">
    <name type="scientific">Nitrospirillum viridazoti CBAmc</name>
    <dbReference type="NCBI Taxonomy" id="1441467"/>
    <lineage>
        <taxon>Bacteria</taxon>
        <taxon>Pseudomonadati</taxon>
        <taxon>Pseudomonadota</taxon>
        <taxon>Alphaproteobacteria</taxon>
        <taxon>Rhodospirillales</taxon>
        <taxon>Azospirillaceae</taxon>
        <taxon>Nitrospirillum</taxon>
        <taxon>Nitrospirillum viridazoti</taxon>
    </lineage>
</organism>
<protein>
    <submittedName>
        <fullName evidence="3">Twin-arginine translocation pathway signal protein</fullName>
    </submittedName>
</protein>
<evidence type="ECO:0000313" key="4">
    <source>
        <dbReference type="Proteomes" id="UP000197153"/>
    </source>
</evidence>
<feature type="region of interest" description="Disordered" evidence="1">
    <location>
        <begin position="28"/>
        <end position="53"/>
    </location>
</feature>
<keyword evidence="2" id="KW-0732">Signal</keyword>
<name>A0A248K2C2_9PROT</name>
<feature type="chain" id="PRO_5013168234" evidence="2">
    <location>
        <begin position="23"/>
        <end position="274"/>
    </location>
</feature>
<sequence>METKLSRRGLLGVGLAAGAAGALPLAAPGAPEQSARGGAAGPDIRGDMPWQEGAADAPFSADRRAGYIYFTAAEAAFVEAAVGRLIPADELGGGAIEAAVPLFIDRQLDGEYGHASRWYMQGPWAPPLKTQGYQSRMTPAEVYRSAIRAIDDVVAKQHGGASFAKLPPDQQDAVLKGLESNELTIEGVDTKVFFTLLLQNTIEGFFSDPVYGGNKDMIGWRLIGFPGARYDHGPFVERHNQPYPLPPVGITGRPGWTPRDEDGQPKEVGTRTHV</sequence>
<feature type="compositionally biased region" description="Basic and acidic residues" evidence="1">
    <location>
        <begin position="258"/>
        <end position="274"/>
    </location>
</feature>
<evidence type="ECO:0000313" key="3">
    <source>
        <dbReference type="EMBL" id="ASG25115.1"/>
    </source>
</evidence>
<accession>A0A248K2C2</accession>
<dbReference type="InterPro" id="IPR006311">
    <property type="entry name" value="TAT_signal"/>
</dbReference>
<evidence type="ECO:0000256" key="2">
    <source>
        <dbReference type="SAM" id="SignalP"/>
    </source>
</evidence>
<feature type="region of interest" description="Disordered" evidence="1">
    <location>
        <begin position="242"/>
        <end position="274"/>
    </location>
</feature>
<dbReference type="PROSITE" id="PS51318">
    <property type="entry name" value="TAT"/>
    <property type="match status" value="1"/>
</dbReference>
<proteinExistence type="predicted"/>